<comment type="caution">
    <text evidence="6">The sequence shown here is derived from an EMBL/GenBank/DDBJ whole genome shotgun (WGS) entry which is preliminary data.</text>
</comment>
<dbReference type="PANTHER" id="PTHR34313:SF2">
    <property type="entry name" value="ENDOGENOUS RETROVIRUS GROUP K MEMBER 21 ENV POLYPROTEIN-LIKE"/>
    <property type="match status" value="1"/>
</dbReference>
<keyword evidence="7" id="KW-1185">Reference proteome</keyword>
<reference evidence="6 7" key="1">
    <citation type="submission" date="2019-06" db="EMBL/GenBank/DDBJ databases">
        <title>Discovery of a novel chromosome fission-fusion reversal in muntjac.</title>
        <authorList>
            <person name="Mudd A.B."/>
            <person name="Bredeson J.V."/>
            <person name="Baum R."/>
            <person name="Hockemeyer D."/>
            <person name="Rokhsar D.S."/>
        </authorList>
    </citation>
    <scope>NUCLEOTIDE SEQUENCE [LARGE SCALE GENOMIC DNA]</scope>
    <source>
        <strain evidence="6">UTSW_UCB_Mm</strain>
        <tissue evidence="6">Fibroblast cell line</tissue>
    </source>
</reference>
<evidence type="ECO:0000313" key="7">
    <source>
        <dbReference type="Proteomes" id="UP000326458"/>
    </source>
</evidence>
<dbReference type="Proteomes" id="UP000326458">
    <property type="component" value="Unassembled WGS sequence"/>
</dbReference>
<evidence type="ECO:0000313" key="6">
    <source>
        <dbReference type="EMBL" id="KAB0337841.1"/>
    </source>
</evidence>
<keyword evidence="3" id="KW-0812">Transmembrane</keyword>
<gene>
    <name evidence="6" type="ORF">FD754_024962</name>
    <name evidence="5" type="ORF">FD754_024963</name>
</gene>
<protein>
    <recommendedName>
        <fullName evidence="4">Retroviral envelope protein GP41-like domain-containing protein</fullName>
    </recommendedName>
</protein>
<dbReference type="EMBL" id="VCEA01006867">
    <property type="protein sequence ID" value="KAB0337841.1"/>
    <property type="molecule type" value="Genomic_DNA"/>
</dbReference>
<dbReference type="InterPro" id="IPR000328">
    <property type="entry name" value="GP41-like"/>
</dbReference>
<feature type="domain" description="Retroviral envelope protein GP41-like" evidence="4">
    <location>
        <begin position="411"/>
        <end position="605"/>
    </location>
</feature>
<accession>A0A5N3UME3</accession>
<name>A0A5N3UME3_MUNMU</name>
<evidence type="ECO:0000256" key="3">
    <source>
        <dbReference type="SAM" id="Phobius"/>
    </source>
</evidence>
<evidence type="ECO:0000259" key="4">
    <source>
        <dbReference type="Pfam" id="PF00517"/>
    </source>
</evidence>
<organism evidence="6 7">
    <name type="scientific">Muntiacus muntjak</name>
    <name type="common">Barking deer</name>
    <name type="synonym">Indian muntjac</name>
    <dbReference type="NCBI Taxonomy" id="9888"/>
    <lineage>
        <taxon>Eukaryota</taxon>
        <taxon>Metazoa</taxon>
        <taxon>Chordata</taxon>
        <taxon>Craniata</taxon>
        <taxon>Vertebrata</taxon>
        <taxon>Euteleostomi</taxon>
        <taxon>Mammalia</taxon>
        <taxon>Eutheria</taxon>
        <taxon>Laurasiatheria</taxon>
        <taxon>Artiodactyla</taxon>
        <taxon>Ruminantia</taxon>
        <taxon>Pecora</taxon>
        <taxon>Cervidae</taxon>
        <taxon>Muntiacinae</taxon>
        <taxon>Muntiacus</taxon>
    </lineage>
</organism>
<proteinExistence type="predicted"/>
<keyword evidence="3" id="KW-1133">Transmembrane helix</keyword>
<feature type="transmembrane region" description="Helical" evidence="3">
    <location>
        <begin position="392"/>
        <end position="416"/>
    </location>
</feature>
<dbReference type="InterPro" id="IPR051255">
    <property type="entry name" value="Retroviral_env_glycoprotein"/>
</dbReference>
<dbReference type="Pfam" id="PF00517">
    <property type="entry name" value="GP41"/>
    <property type="match status" value="1"/>
</dbReference>
<keyword evidence="3" id="KW-0472">Membrane</keyword>
<evidence type="ECO:0000256" key="1">
    <source>
        <dbReference type="ARBA" id="ARBA00004328"/>
    </source>
</evidence>
<dbReference type="GO" id="GO:0005198">
    <property type="term" value="F:structural molecule activity"/>
    <property type="evidence" value="ECO:0007669"/>
    <property type="project" value="InterPro"/>
</dbReference>
<comment type="subcellular location">
    <subcellularLocation>
        <location evidence="1">Virion</location>
    </subcellularLocation>
</comment>
<dbReference type="PANTHER" id="PTHR34313">
    <property type="entry name" value="ENDOGENOUS RETROVIRUS GROUP K MEMBER 113 ENV POLYPROTEIN-RELATED"/>
    <property type="match status" value="1"/>
</dbReference>
<keyword evidence="2" id="KW-0175">Coiled coil</keyword>
<dbReference type="AlphaFoldDB" id="A0A5N3UME3"/>
<feature type="coiled-coil region" evidence="2">
    <location>
        <begin position="437"/>
        <end position="464"/>
    </location>
</feature>
<dbReference type="EMBL" id="VCEA01006868">
    <property type="protein sequence ID" value="KAB0337840.1"/>
    <property type="molecule type" value="Genomic_DNA"/>
</dbReference>
<evidence type="ECO:0000256" key="2">
    <source>
        <dbReference type="SAM" id="Coils"/>
    </source>
</evidence>
<sequence length="613" mass="69387">MPKRRAGSRKGWYARRRRSLVEGMRQLTIQETVPLPTAQQIQALLQMACENAPNPSPASPTSILISLLLLLNQISSMNADVFWAYVPDPPLLQPVGWEMSSVPVYVNDTVLLGGFSDKHIFPQNANISYTGFSSQLPMCFFRNHNVSGCLTVTDAQYFGYDYDHDRRNWIVDIPSITRSTGFARRVNGTGPKDIPFCGLGVEGRYIAVPWKLCRDETATVYSITNDTHSLWDWSPDSNRNPGREGNRQLAAKIWNLGGSTVYQTEIWKLLAAFATDGTRLQTGGKIKGVLSWRAYWWNETWRYPRACVPYPFMILVGFVTLSKNASLYHVHCFNCTLTNCIRGMENNSGALIVKQPPFVRMPVNLTEPWYEESGLELWNKVRTALARPRRGIGLIILGVVTLITLIASAVTASVSLAQSVHTANIVDDLAKNTSKALRVQEDINRKLEDRLNALYDAVRFLGEEVQGLKLRTKIRCHANYRWICVTPKIYNNTETPWNKIKLHLDGIWYNENISLDLLQLHQEILDIENAPRASMDLAKNAEEFVNSLFSNFPSITSLWHLFSGVVAVLLVFALFVCIAPCIIKKFITELWDIKAVLHSNYLRQKNQACPFTK</sequence>
<evidence type="ECO:0000313" key="5">
    <source>
        <dbReference type="EMBL" id="KAB0337840.1"/>
    </source>
</evidence>
<feature type="transmembrane region" description="Helical" evidence="3">
    <location>
        <begin position="558"/>
        <end position="583"/>
    </location>
</feature>